<organism evidence="4 5">
    <name type="scientific">Polysphondylium violaceum</name>
    <dbReference type="NCBI Taxonomy" id="133409"/>
    <lineage>
        <taxon>Eukaryota</taxon>
        <taxon>Amoebozoa</taxon>
        <taxon>Evosea</taxon>
        <taxon>Eumycetozoa</taxon>
        <taxon>Dictyostelia</taxon>
        <taxon>Dictyosteliales</taxon>
        <taxon>Dictyosteliaceae</taxon>
        <taxon>Polysphondylium</taxon>
    </lineage>
</organism>
<feature type="repeat" description="ANK" evidence="1">
    <location>
        <begin position="503"/>
        <end position="535"/>
    </location>
</feature>
<accession>A0A8J4PJX1</accession>
<dbReference type="SMART" id="SM00248">
    <property type="entry name" value="ANK"/>
    <property type="match status" value="3"/>
</dbReference>
<dbReference type="Pfam" id="PF12796">
    <property type="entry name" value="Ank_2"/>
    <property type="match status" value="1"/>
</dbReference>
<proteinExistence type="predicted"/>
<feature type="region of interest" description="Disordered" evidence="2">
    <location>
        <begin position="247"/>
        <end position="277"/>
    </location>
</feature>
<dbReference type="PROSITE" id="PS50297">
    <property type="entry name" value="ANK_REP_REGION"/>
    <property type="match status" value="1"/>
</dbReference>
<feature type="domain" description="F-box" evidence="3">
    <location>
        <begin position="792"/>
        <end position="834"/>
    </location>
</feature>
<dbReference type="SUPFAM" id="SSF81383">
    <property type="entry name" value="F-box domain"/>
    <property type="match status" value="1"/>
</dbReference>
<dbReference type="InterPro" id="IPR036047">
    <property type="entry name" value="F-box-like_dom_sf"/>
</dbReference>
<dbReference type="AlphaFoldDB" id="A0A8J4PJX1"/>
<dbReference type="SUPFAM" id="SSF48403">
    <property type="entry name" value="Ankyrin repeat"/>
    <property type="match status" value="1"/>
</dbReference>
<keyword evidence="5" id="KW-1185">Reference proteome</keyword>
<dbReference type="Gene3D" id="1.25.40.20">
    <property type="entry name" value="Ankyrin repeat-containing domain"/>
    <property type="match status" value="1"/>
</dbReference>
<evidence type="ECO:0000256" key="1">
    <source>
        <dbReference type="PROSITE-ProRule" id="PRU00023"/>
    </source>
</evidence>
<dbReference type="InterPro" id="IPR002110">
    <property type="entry name" value="Ankyrin_rpt"/>
</dbReference>
<dbReference type="PANTHER" id="PTHR24145:SF3">
    <property type="entry name" value="ANKYRIN REPEAT DOMAIN-CONTAINING PROTEIN 11"/>
    <property type="match status" value="1"/>
</dbReference>
<dbReference type="InterPro" id="IPR001810">
    <property type="entry name" value="F-box_dom"/>
</dbReference>
<dbReference type="SMART" id="SM00256">
    <property type="entry name" value="FBOX"/>
    <property type="match status" value="1"/>
</dbReference>
<dbReference type="InterPro" id="IPR042636">
    <property type="entry name" value="ANKRD11"/>
</dbReference>
<comment type="caution">
    <text evidence="4">The sequence shown here is derived from an EMBL/GenBank/DDBJ whole genome shotgun (WGS) entry which is preliminary data.</text>
</comment>
<keyword evidence="1" id="KW-0040">ANK repeat</keyword>
<dbReference type="Proteomes" id="UP000695562">
    <property type="component" value="Unassembled WGS sequence"/>
</dbReference>
<protein>
    <recommendedName>
        <fullName evidence="3">F-box domain-containing protein</fullName>
    </recommendedName>
</protein>
<feature type="region of interest" description="Disordered" evidence="2">
    <location>
        <begin position="202"/>
        <end position="230"/>
    </location>
</feature>
<sequence>MGLLEIKILELRCLSLRDANGSFPTTIKLKIGNGKIGNWEKIHSKINYTENGGNILFNWSFPLKYKSKYPNIIIKISEDTFLGNILGECRIDVQQLYKQSLNQFCSSYFLCAPIQPTFYFLPFKSSSSSLSTTTASQTSLNSTTSASQTTNMSFSTTTNIERSTTIYHETIGEILLNVTIYPKLTSFYQIYNFDSMDKEVVQSMNNNGNNSNSNSNSIASNPPKRKSSLIRNSQKIIDVIKGIKLHSNSNSHNNNNSNNSNSNNSNNNNNQNANIANMNSNINNNSNFKNYFQESKINYQVDQVKILVIDCVGFDSIINPPVMIGCQIKIGLQESKKETTIKSSNQLSWNECFEIPLSNPLQRFPSSTQNLIFYFRDYTSISAIPLNGNDQQQQNPPPTIIAESKELDLYSLEREKTLEMEIPITINDSRYSNNGSNNNVTIRILLRYETGYLNLQDSAELLFQAVCGQDYNLISSLLRQGVDINQCFKDSKSNGIDEEDKAVYTTPLIKAAKQGNIRVVKKLLEMGASTHATDYEGFTALMKCVQYDGIFQPSNFSLVKLLLEYGSDPYLKNIYQECTFNYCNSWDMKSYLESSISTKFYKISFFLCPKCKHMDFPESRVDINSNSNYDCLCPRCGNRVTLDPVSYKDGYFTEFELENLNLFIQEYQHQQHHHYYHSFYLQQCGICKSFGFIHEDQGKTYHHLVHKPSCTTPSVTYTRLLSNPKDIHYNLFEFINQFDQLCNNTSIISISNNSNNNHSNINNNNNNNNSISNFSLNSNNKRKKQNNLIYKLPFELIQHIFNQLTDWRDLKNCSEVSWCFYQICSQDYMFWKNKIIKTFCNITNSQLVSNTEQQTIINNNNNNNNSNNESNLILSAYYKSLYIQFYDLQEWVRILLLEESFRPHYIMKMDGQTGNLTVTLTLKSTKYLFNKDGASFNFHNQFTLSLEFTTKKKIQSIRINALNQPIESIIDLCQLLSIPTTSSSRSPSSSSPPITMEMLQNHVGTASISLVLQSNAINRWIDTYLQHMIPGFHSFLMIKDDVGGSIVLDFYYYDIETLILNPPNVINNN</sequence>
<dbReference type="OrthoDB" id="19014at2759"/>
<dbReference type="EMBL" id="AJWJ01000772">
    <property type="protein sequence ID" value="KAF2069012.1"/>
    <property type="molecule type" value="Genomic_DNA"/>
</dbReference>
<feature type="compositionally biased region" description="Low complexity" evidence="2">
    <location>
        <begin position="203"/>
        <end position="221"/>
    </location>
</feature>
<evidence type="ECO:0000313" key="5">
    <source>
        <dbReference type="Proteomes" id="UP000695562"/>
    </source>
</evidence>
<dbReference type="PANTHER" id="PTHR24145">
    <property type="entry name" value="ANKYRIN REPEAT DOMAIN-CONTAINING PROTEIN 11"/>
    <property type="match status" value="1"/>
</dbReference>
<gene>
    <name evidence="4" type="ORF">CYY_009669</name>
</gene>
<reference evidence="4" key="1">
    <citation type="submission" date="2020-01" db="EMBL/GenBank/DDBJ databases">
        <title>Development of genomics and gene disruption for Polysphondylium violaceum indicates a role for the polyketide synthase stlB in stalk morphogenesis.</title>
        <authorList>
            <person name="Narita B."/>
            <person name="Kawabe Y."/>
            <person name="Kin K."/>
            <person name="Saito T."/>
            <person name="Gibbs R."/>
            <person name="Kuspa A."/>
            <person name="Muzny D."/>
            <person name="Queller D."/>
            <person name="Richards S."/>
            <person name="Strassman J."/>
            <person name="Sucgang R."/>
            <person name="Worley K."/>
            <person name="Schaap P."/>
        </authorList>
    </citation>
    <scope>NUCLEOTIDE SEQUENCE</scope>
    <source>
        <strain evidence="4">QSvi11</strain>
    </source>
</reference>
<evidence type="ECO:0000256" key="2">
    <source>
        <dbReference type="SAM" id="MobiDB-lite"/>
    </source>
</evidence>
<name>A0A8J4PJX1_9MYCE</name>
<evidence type="ECO:0000259" key="3">
    <source>
        <dbReference type="SMART" id="SM00256"/>
    </source>
</evidence>
<dbReference type="GO" id="GO:0009653">
    <property type="term" value="P:anatomical structure morphogenesis"/>
    <property type="evidence" value="ECO:0007669"/>
    <property type="project" value="TreeGrafter"/>
</dbReference>
<dbReference type="InterPro" id="IPR036770">
    <property type="entry name" value="Ankyrin_rpt-contain_sf"/>
</dbReference>
<dbReference type="Pfam" id="PF12937">
    <property type="entry name" value="F-box-like"/>
    <property type="match status" value="1"/>
</dbReference>
<dbReference type="Gene3D" id="1.20.1280.50">
    <property type="match status" value="1"/>
</dbReference>
<dbReference type="PROSITE" id="PS50088">
    <property type="entry name" value="ANK_REPEAT"/>
    <property type="match status" value="1"/>
</dbReference>
<evidence type="ECO:0000313" key="4">
    <source>
        <dbReference type="EMBL" id="KAF2069012.1"/>
    </source>
</evidence>